<dbReference type="RefSeq" id="XP_035685443.1">
    <property type="nucleotide sequence ID" value="XM_035829550.1"/>
</dbReference>
<feature type="domain" description="YHYH" evidence="1">
    <location>
        <begin position="117"/>
        <end position="232"/>
    </location>
</feature>
<reference evidence="3" key="2">
    <citation type="submission" date="2025-08" db="UniProtKB">
        <authorList>
            <consortium name="RefSeq"/>
        </authorList>
    </citation>
    <scope>IDENTIFICATION</scope>
    <source>
        <strain evidence="3">S238N-H82</strain>
        <tissue evidence="3">Testes</tissue>
    </source>
</reference>
<dbReference type="GeneID" id="118422046"/>
<dbReference type="Pfam" id="PF14240">
    <property type="entry name" value="YHYH"/>
    <property type="match status" value="1"/>
</dbReference>
<dbReference type="OrthoDB" id="197925at2759"/>
<reference evidence="2" key="1">
    <citation type="journal article" date="2020" name="Nat. Ecol. Evol.">
        <title>Deeply conserved synteny resolves early events in vertebrate evolution.</title>
        <authorList>
            <person name="Simakov O."/>
            <person name="Marletaz F."/>
            <person name="Yue J.X."/>
            <person name="O'Connell B."/>
            <person name="Jenkins J."/>
            <person name="Brandt A."/>
            <person name="Calef R."/>
            <person name="Tung C.H."/>
            <person name="Huang T.K."/>
            <person name="Schmutz J."/>
            <person name="Satoh N."/>
            <person name="Yu J.K."/>
            <person name="Putnam N.H."/>
            <person name="Green R.E."/>
            <person name="Rokhsar D.S."/>
        </authorList>
    </citation>
    <scope>NUCLEOTIDE SEQUENCE [LARGE SCALE GENOMIC DNA]</scope>
    <source>
        <strain evidence="2">S238N-H82</strain>
    </source>
</reference>
<evidence type="ECO:0000313" key="2">
    <source>
        <dbReference type="Proteomes" id="UP000001554"/>
    </source>
</evidence>
<gene>
    <name evidence="3" type="primary">LOC118422046</name>
</gene>
<dbReference type="KEGG" id="bfo:118422046"/>
<dbReference type="PANTHER" id="PTHR30289">
    <property type="entry name" value="UNCHARACTERIZED PROTEIN YBCL-RELATED"/>
    <property type="match status" value="1"/>
</dbReference>
<dbReference type="AlphaFoldDB" id="A0A9J7LNH6"/>
<evidence type="ECO:0000259" key="1">
    <source>
        <dbReference type="Pfam" id="PF14240"/>
    </source>
</evidence>
<proteinExistence type="predicted"/>
<evidence type="ECO:0000313" key="3">
    <source>
        <dbReference type="RefSeq" id="XP_035685443.1"/>
    </source>
</evidence>
<name>A0A9J7LNH6_BRAFL</name>
<organism evidence="2 3">
    <name type="scientific">Branchiostoma floridae</name>
    <name type="common">Florida lancelet</name>
    <name type="synonym">Amphioxus</name>
    <dbReference type="NCBI Taxonomy" id="7739"/>
    <lineage>
        <taxon>Eukaryota</taxon>
        <taxon>Metazoa</taxon>
        <taxon>Chordata</taxon>
        <taxon>Cephalochordata</taxon>
        <taxon>Leptocardii</taxon>
        <taxon>Amphioxiformes</taxon>
        <taxon>Branchiostomatidae</taxon>
        <taxon>Branchiostoma</taxon>
    </lineage>
</organism>
<dbReference type="PANTHER" id="PTHR30289:SF8">
    <property type="entry name" value="YHYH DOMAIN-CONTAINING PROTEIN"/>
    <property type="match status" value="1"/>
</dbReference>
<protein>
    <submittedName>
        <fullName evidence="3">Uncharacterized protein LOC118422046</fullName>
    </submittedName>
</protein>
<sequence>MDCMNIYKICENMEVRMLLRALLCLQTGTVHYLCRLVVAVGTIVWLHAGTVHCLSRGEVAALRTAAVGKGRFYISTGSGPYHVVTGNGVPAHAVGRSVWLWPGFHRTPPIKQPHIYRVRRNATFASRPSCLPDGPIGMAVNGVPIYSPYVTDRCYDAGLLHKAGGFDSCSGHVDPQRNYHYHVITQLSAQPITGRNVIRNCLLNQSQEAIVPSAIVGVAFDGFPIYGPRTEDGTTLTSADLDECHGRLVDGRYRYHVTEDFPYFIGCFKGVVMDVKVKMADCKCYGPVNPCNPPQRNAYDLVNIDSTQTQREYRLQINGGRIACKLVNNGNQSASPSPASARNCKISSAMSSVVMVTGLALGTMSLLQR</sequence>
<accession>A0A9J7LNH6</accession>
<dbReference type="Proteomes" id="UP000001554">
    <property type="component" value="Chromosome 8"/>
</dbReference>
<keyword evidence="2" id="KW-1185">Reference proteome</keyword>
<dbReference type="InterPro" id="IPR025924">
    <property type="entry name" value="YHYH_dom"/>
</dbReference>